<dbReference type="AlphaFoldDB" id="A0A0H5R1R8"/>
<reference evidence="1" key="1">
    <citation type="submission" date="2015-04" db="EMBL/GenBank/DDBJ databases">
        <title>The genome sequence of the plant pathogenic Rhizarian Plasmodiophora brassicae reveals insights in its biotrophic life cycle and the origin of chitin synthesis.</title>
        <authorList>
            <person name="Schwelm A."/>
            <person name="Fogelqvist J."/>
            <person name="Knaust A."/>
            <person name="Julke S."/>
            <person name="Lilja T."/>
            <person name="Dhandapani V."/>
            <person name="Bonilla-Rosso G."/>
            <person name="Karlsson M."/>
            <person name="Shevchenko A."/>
            <person name="Choi S.R."/>
            <person name="Kim H.G."/>
            <person name="Park J.Y."/>
            <person name="Lim Y.P."/>
            <person name="Ludwig-Muller J."/>
            <person name="Dixelius C."/>
        </authorList>
    </citation>
    <scope>NUCLEOTIDE SEQUENCE</scope>
    <source>
        <tissue evidence="1">Potato root galls</tissue>
    </source>
</reference>
<organism evidence="1">
    <name type="scientific">Spongospora subterranea</name>
    <dbReference type="NCBI Taxonomy" id="70186"/>
    <lineage>
        <taxon>Eukaryota</taxon>
        <taxon>Sar</taxon>
        <taxon>Rhizaria</taxon>
        <taxon>Endomyxa</taxon>
        <taxon>Phytomyxea</taxon>
        <taxon>Plasmodiophorida</taxon>
        <taxon>Plasmodiophoridae</taxon>
        <taxon>Spongospora</taxon>
    </lineage>
</organism>
<dbReference type="EMBL" id="HACM01007708">
    <property type="protein sequence ID" value="CRZ08150.1"/>
    <property type="molecule type" value="Transcribed_RNA"/>
</dbReference>
<accession>A0A0H5R1R8</accession>
<name>A0A0H5R1R8_9EUKA</name>
<sequence length="159" mass="18318">MVFRKHRHEMTMLTEDHGGNDILNDAKAEIPMMWRCNGHSTRRSFRVKTASALLRVETVCPSLTSLASINRRILFGDVEYSLFAVIMYNGFHFTGLILPQGGGLYYDGMKRQCLRWVNISTFIFPCGYKVAHSFYKRYHTYVICHTLLQQIVDICLGST</sequence>
<proteinExistence type="predicted"/>
<protein>
    <submittedName>
        <fullName evidence="1">Uncharacterized protein</fullName>
    </submittedName>
</protein>
<evidence type="ECO:0000313" key="1">
    <source>
        <dbReference type="EMBL" id="CRZ08150.1"/>
    </source>
</evidence>